<dbReference type="Pfam" id="PF16884">
    <property type="entry name" value="ADH_N_2"/>
    <property type="match status" value="1"/>
</dbReference>
<dbReference type="EMBL" id="BMXS01000015">
    <property type="protein sequence ID" value="GGX99413.1"/>
    <property type="molecule type" value="Genomic_DNA"/>
</dbReference>
<dbReference type="CDD" id="cd05288">
    <property type="entry name" value="PGDH"/>
    <property type="match status" value="1"/>
</dbReference>
<evidence type="ECO:0000313" key="4">
    <source>
        <dbReference type="Proteomes" id="UP000653056"/>
    </source>
</evidence>
<dbReference type="InterPro" id="IPR041694">
    <property type="entry name" value="ADH_N_2"/>
</dbReference>
<dbReference type="PANTHER" id="PTHR43205">
    <property type="entry name" value="PROSTAGLANDIN REDUCTASE"/>
    <property type="match status" value="1"/>
</dbReference>
<reference evidence="4" key="1">
    <citation type="journal article" date="2019" name="Int. J. Syst. Evol. Microbiol.">
        <title>The Global Catalogue of Microorganisms (GCM) 10K type strain sequencing project: providing services to taxonomists for standard genome sequencing and annotation.</title>
        <authorList>
            <consortium name="The Broad Institute Genomics Platform"/>
            <consortium name="The Broad Institute Genome Sequencing Center for Infectious Disease"/>
            <person name="Wu L."/>
            <person name="Ma J."/>
        </authorList>
    </citation>
    <scope>NUCLEOTIDE SEQUENCE [LARGE SCALE GENOMIC DNA]</scope>
    <source>
        <strain evidence="4">KCTC 22228</strain>
    </source>
</reference>
<evidence type="ECO:0000259" key="2">
    <source>
        <dbReference type="SMART" id="SM00829"/>
    </source>
</evidence>
<dbReference type="SUPFAM" id="SSF51735">
    <property type="entry name" value="NAD(P)-binding Rossmann-fold domains"/>
    <property type="match status" value="1"/>
</dbReference>
<proteinExistence type="predicted"/>
<gene>
    <name evidence="3" type="ORF">GCM10007160_28850</name>
</gene>
<dbReference type="SUPFAM" id="SSF50129">
    <property type="entry name" value="GroES-like"/>
    <property type="match status" value="1"/>
</dbReference>
<keyword evidence="1" id="KW-0560">Oxidoreductase</keyword>
<protein>
    <submittedName>
        <fullName evidence="3">NADP-dependent oxidoreductase</fullName>
    </submittedName>
</protein>
<keyword evidence="4" id="KW-1185">Reference proteome</keyword>
<accession>A0ABQ2Z1J5</accession>
<dbReference type="InterPro" id="IPR020843">
    <property type="entry name" value="ER"/>
</dbReference>
<dbReference type="Gene3D" id="3.90.180.10">
    <property type="entry name" value="Medium-chain alcohol dehydrogenases, catalytic domain"/>
    <property type="match status" value="1"/>
</dbReference>
<feature type="domain" description="Enoyl reductase (ER)" evidence="2">
    <location>
        <begin position="66"/>
        <end position="327"/>
    </location>
</feature>
<dbReference type="Gene3D" id="3.40.50.720">
    <property type="entry name" value="NAD(P)-binding Rossmann-like Domain"/>
    <property type="match status" value="1"/>
</dbReference>
<evidence type="ECO:0000256" key="1">
    <source>
        <dbReference type="ARBA" id="ARBA00023002"/>
    </source>
</evidence>
<dbReference type="InterPro" id="IPR011032">
    <property type="entry name" value="GroES-like_sf"/>
</dbReference>
<dbReference type="RefSeq" id="WP_189470398.1">
    <property type="nucleotide sequence ID" value="NZ_BMXS01000015.1"/>
</dbReference>
<dbReference type="Pfam" id="PF00107">
    <property type="entry name" value="ADH_zinc_N"/>
    <property type="match status" value="1"/>
</dbReference>
<dbReference type="InterPro" id="IPR013149">
    <property type="entry name" value="ADH-like_C"/>
</dbReference>
<dbReference type="InterPro" id="IPR036291">
    <property type="entry name" value="NAD(P)-bd_dom_sf"/>
</dbReference>
<comment type="caution">
    <text evidence="3">The sequence shown here is derived from an EMBL/GenBank/DDBJ whole genome shotgun (WGS) entry which is preliminary data.</text>
</comment>
<evidence type="ECO:0000313" key="3">
    <source>
        <dbReference type="EMBL" id="GGX99413.1"/>
    </source>
</evidence>
<sequence length="329" mass="36015">MQRLTLAQRPTRRLAKEHFRLEEIAPPRADDAFLLLRTCFMSVDPYMRTRMQPEGYDYLPHWQAGSLLSGYAIAKVEESRLPGWSRGDWAVGHLPMQEWVAHEGDGLRHAPPGAPPLSWLHPLGMTGFTAWLGMRLLGKPGPADSVLVGAAAGAVGSIAAQLAREAGARLIVTAGRKDKRDWLRGIGFECVLDHRAPDFDAQLQRAAPEGLTLDFETIGGTSFAAAIEAMRPGGRVIVCGLISQYQQETPRRAPPNLNRLGERGVAVIPFVAPHYEAHFETFLEEMTPRVTSGRLHWRLDMVQGGLAAVPGALVGLFDGDNLGKRIIAL</sequence>
<name>A0ABQ2Z1J5_9GAMM</name>
<organism evidence="3 4">
    <name type="scientific">Litchfieldella qijiaojingensis</name>
    <dbReference type="NCBI Taxonomy" id="980347"/>
    <lineage>
        <taxon>Bacteria</taxon>
        <taxon>Pseudomonadati</taxon>
        <taxon>Pseudomonadota</taxon>
        <taxon>Gammaproteobacteria</taxon>
        <taxon>Oceanospirillales</taxon>
        <taxon>Halomonadaceae</taxon>
        <taxon>Litchfieldella</taxon>
    </lineage>
</organism>
<dbReference type="Proteomes" id="UP000653056">
    <property type="component" value="Unassembled WGS sequence"/>
</dbReference>
<dbReference type="PANTHER" id="PTHR43205:SF7">
    <property type="entry name" value="PROSTAGLANDIN REDUCTASE 1"/>
    <property type="match status" value="1"/>
</dbReference>
<dbReference type="SMART" id="SM00829">
    <property type="entry name" value="PKS_ER"/>
    <property type="match status" value="1"/>
</dbReference>
<dbReference type="InterPro" id="IPR045010">
    <property type="entry name" value="MDR_fam"/>
</dbReference>